<sequence>MSGRFPFPEYPDNNTDDWIPDYPPSSDFPCLELRTDRVNAKVAIPRNAPSSNLTASGRTSRACENCREQKAKCSGRRPVCHRCQDAGVQCSYGDRKKEKTVKQLNDLSIKVGSLQALLRDIYHTLDASSAHQVDQCLEDLNLRTPLLPTSTLAISQPLLSDVIACPVVTPPGVVDYTEEDFNRDENAQAMGFVGDYSEIAWLYRLKRDLDHDTSLPTKEPPEPPAMSSVNYFQDDAEIPVHNNLDLARRPPQHIADRLVEDYFHAVHPLFPILGKAIFLNQYRSFYSDPSRRPGRRWLAVMNMVFAIATRYGLLTNKPQVDHGDHSEFFARAWKLGGSGSNVLLDHTNLQQTQVESLAAFYLLSIGQINRSWRFTGIAIRSAMAMGLNLRSETDSITHSSRELRYRVWWALILLDTVLCEITGRPPSTGHAFCTTPLPIPFLEEDIEDERIVQLVSSPGARSAFLSSLLSDPPVLLSKEGPGQLRNRDNQKQPEEKSAQLGLDILTPNASLYFLYAVDLAHLLQRAVAAIYVPGLTRQSWYEVEAAISTFNGHVDNWLSRLPVQFQPTSSYPIQEFLKQRVGLACRFYSAKMIILQPCIRRLVQMPLEASTPGTVCDNLAAICVQSAGQMIDLLPETGNTDSLYGVAPWWCILHNIMQATSILLTELLTRTIPHTAQASNIASKLKKAIEWLHAMSAIDEASRCAWVICTEILSRHGSKFELDFV</sequence>
<keyword evidence="2" id="KW-0805">Transcription regulation</keyword>
<evidence type="ECO:0000256" key="5">
    <source>
        <dbReference type="ARBA" id="ARBA00023242"/>
    </source>
</evidence>
<dbReference type="GO" id="GO:0003677">
    <property type="term" value="F:DNA binding"/>
    <property type="evidence" value="ECO:0007669"/>
    <property type="project" value="UniProtKB-KW"/>
</dbReference>
<keyword evidence="3" id="KW-0238">DNA-binding</keyword>
<dbReference type="Pfam" id="PF00172">
    <property type="entry name" value="Zn_clus"/>
    <property type="match status" value="1"/>
</dbReference>
<evidence type="ECO:0000256" key="4">
    <source>
        <dbReference type="ARBA" id="ARBA00023163"/>
    </source>
</evidence>
<dbReference type="OrthoDB" id="5296287at2759"/>
<dbReference type="PANTHER" id="PTHR47654:SF1">
    <property type="entry name" value="ZN(II)2CYS6 TRANSCRIPTION FACTOR (EUROFUNG)"/>
    <property type="match status" value="1"/>
</dbReference>
<comment type="caution">
    <text evidence="7">The sequence shown here is derived from an EMBL/GenBank/DDBJ whole genome shotgun (WGS) entry which is preliminary data.</text>
</comment>
<dbReference type="InterPro" id="IPR001138">
    <property type="entry name" value="Zn2Cys6_DnaBD"/>
</dbReference>
<dbReference type="InterPro" id="IPR007219">
    <property type="entry name" value="XnlR_reg_dom"/>
</dbReference>
<gene>
    <name evidence="7" type="ORF">PSALAMII_LOCUS10037</name>
</gene>
<evidence type="ECO:0000256" key="3">
    <source>
        <dbReference type="ARBA" id="ARBA00023125"/>
    </source>
</evidence>
<dbReference type="SUPFAM" id="SSF57701">
    <property type="entry name" value="Zn2/Cys6 DNA-binding domain"/>
    <property type="match status" value="1"/>
</dbReference>
<dbReference type="AlphaFoldDB" id="A0A9W4NXC3"/>
<dbReference type="Pfam" id="PF04082">
    <property type="entry name" value="Fungal_trans"/>
    <property type="match status" value="1"/>
</dbReference>
<dbReference type="SMART" id="SM00906">
    <property type="entry name" value="Fungal_trans"/>
    <property type="match status" value="1"/>
</dbReference>
<dbReference type="EMBL" id="CAJVPG010000444">
    <property type="protein sequence ID" value="CAG8422449.1"/>
    <property type="molecule type" value="Genomic_DNA"/>
</dbReference>
<evidence type="ECO:0000256" key="1">
    <source>
        <dbReference type="ARBA" id="ARBA00022723"/>
    </source>
</evidence>
<dbReference type="GO" id="GO:0008270">
    <property type="term" value="F:zinc ion binding"/>
    <property type="evidence" value="ECO:0007669"/>
    <property type="project" value="InterPro"/>
</dbReference>
<dbReference type="Gene3D" id="4.10.240.10">
    <property type="entry name" value="Zn(2)-C6 fungal-type DNA-binding domain"/>
    <property type="match status" value="1"/>
</dbReference>
<evidence type="ECO:0000313" key="8">
    <source>
        <dbReference type="Proteomes" id="UP001152649"/>
    </source>
</evidence>
<dbReference type="PROSITE" id="PS50048">
    <property type="entry name" value="ZN2_CY6_FUNGAL_2"/>
    <property type="match status" value="1"/>
</dbReference>
<dbReference type="PROSITE" id="PS00463">
    <property type="entry name" value="ZN2_CY6_FUNGAL_1"/>
    <property type="match status" value="1"/>
</dbReference>
<dbReference type="InterPro" id="IPR053230">
    <property type="entry name" value="Trans_reg_galc"/>
</dbReference>
<dbReference type="Proteomes" id="UP001152649">
    <property type="component" value="Unassembled WGS sequence"/>
</dbReference>
<dbReference type="CDD" id="cd12148">
    <property type="entry name" value="fungal_TF_MHR"/>
    <property type="match status" value="1"/>
</dbReference>
<dbReference type="InterPro" id="IPR036864">
    <property type="entry name" value="Zn2-C6_fun-type_DNA-bd_sf"/>
</dbReference>
<protein>
    <recommendedName>
        <fullName evidence="6">Zn(2)-C6 fungal-type domain-containing protein</fullName>
    </recommendedName>
</protein>
<proteinExistence type="predicted"/>
<evidence type="ECO:0000256" key="2">
    <source>
        <dbReference type="ARBA" id="ARBA00023015"/>
    </source>
</evidence>
<keyword evidence="1" id="KW-0479">Metal-binding</keyword>
<accession>A0A9W4NXC3</accession>
<evidence type="ECO:0000259" key="6">
    <source>
        <dbReference type="PROSITE" id="PS50048"/>
    </source>
</evidence>
<keyword evidence="4" id="KW-0804">Transcription</keyword>
<dbReference type="GO" id="GO:0000981">
    <property type="term" value="F:DNA-binding transcription factor activity, RNA polymerase II-specific"/>
    <property type="evidence" value="ECO:0007669"/>
    <property type="project" value="InterPro"/>
</dbReference>
<dbReference type="PANTHER" id="PTHR47654">
    <property type="entry name" value="ZN(II)2CYS6 TRANSCRIPTION FACTOR (EUROFUNG)-RELATED"/>
    <property type="match status" value="1"/>
</dbReference>
<keyword evidence="5" id="KW-0539">Nucleus</keyword>
<reference evidence="7" key="1">
    <citation type="submission" date="2021-07" db="EMBL/GenBank/DDBJ databases">
        <authorList>
            <person name="Branca A.L. A."/>
        </authorList>
    </citation>
    <scope>NUCLEOTIDE SEQUENCE</scope>
</reference>
<dbReference type="GO" id="GO:0006351">
    <property type="term" value="P:DNA-templated transcription"/>
    <property type="evidence" value="ECO:0007669"/>
    <property type="project" value="InterPro"/>
</dbReference>
<keyword evidence="8" id="KW-1185">Reference proteome</keyword>
<dbReference type="SMART" id="SM00066">
    <property type="entry name" value="GAL4"/>
    <property type="match status" value="1"/>
</dbReference>
<evidence type="ECO:0000313" key="7">
    <source>
        <dbReference type="EMBL" id="CAG8422449.1"/>
    </source>
</evidence>
<name>A0A9W4NXC3_9EURO</name>
<feature type="domain" description="Zn(2)-C6 fungal-type" evidence="6">
    <location>
        <begin position="62"/>
        <end position="92"/>
    </location>
</feature>
<organism evidence="7 8">
    <name type="scientific">Penicillium salamii</name>
    <dbReference type="NCBI Taxonomy" id="1612424"/>
    <lineage>
        <taxon>Eukaryota</taxon>
        <taxon>Fungi</taxon>
        <taxon>Dikarya</taxon>
        <taxon>Ascomycota</taxon>
        <taxon>Pezizomycotina</taxon>
        <taxon>Eurotiomycetes</taxon>
        <taxon>Eurotiomycetidae</taxon>
        <taxon>Eurotiales</taxon>
        <taxon>Aspergillaceae</taxon>
        <taxon>Penicillium</taxon>
    </lineage>
</organism>
<dbReference type="CDD" id="cd00067">
    <property type="entry name" value="GAL4"/>
    <property type="match status" value="1"/>
</dbReference>